<proteinExistence type="inferred from homology"/>
<dbReference type="Proteomes" id="UP000799437">
    <property type="component" value="Unassembled WGS sequence"/>
</dbReference>
<dbReference type="InterPro" id="IPR018247">
    <property type="entry name" value="EF_Hand_1_Ca_BS"/>
</dbReference>
<protein>
    <recommendedName>
        <fullName evidence="6">Tat pathway signal sequence</fullName>
    </recommendedName>
</protein>
<sequence>MTTVISRNCDLKDLSPMLSKWLKPVKEVRYAPANDEEPSLFDKEDRTSINGKRLEEYSRLLWQCICICMFFYGAIVQWYMSSSTCSIKECLRQTALWSPILDSVEYELYNFSSSDLYNGPPTPERERNWKALEAMPPVFIPKASITLLNRSTESKLLKSGDNNKNGYIGTIEVFHHLHCLNSVRQYVWQDQYPKDLRPSFLEHNESRAHVSHCISTLRQALMCNADLTPYLWYEGEDGGPAKEDFGAAHQCKRFDSIVSATLRHGTRFPDGTFG</sequence>
<evidence type="ECO:0000256" key="3">
    <source>
        <dbReference type="SAM" id="Phobius"/>
    </source>
</evidence>
<evidence type="ECO:0000313" key="5">
    <source>
        <dbReference type="Proteomes" id="UP000799437"/>
    </source>
</evidence>
<dbReference type="PROSITE" id="PS00018">
    <property type="entry name" value="EF_HAND_1"/>
    <property type="match status" value="1"/>
</dbReference>
<dbReference type="PANTHER" id="PTHR33365:SF4">
    <property type="entry name" value="CYCLOCHLOROTINE BIOSYNTHESIS PROTEIN O"/>
    <property type="match status" value="1"/>
</dbReference>
<keyword evidence="3" id="KW-0812">Transmembrane</keyword>
<dbReference type="AlphaFoldDB" id="A0A6A6VU71"/>
<dbReference type="GeneID" id="54488781"/>
<keyword evidence="3" id="KW-1133">Transmembrane helix</keyword>
<dbReference type="EMBL" id="ML996593">
    <property type="protein sequence ID" value="KAF2752791.1"/>
    <property type="molecule type" value="Genomic_DNA"/>
</dbReference>
<feature type="transmembrane region" description="Helical" evidence="3">
    <location>
        <begin position="60"/>
        <end position="80"/>
    </location>
</feature>
<evidence type="ECO:0000256" key="1">
    <source>
        <dbReference type="ARBA" id="ARBA00004685"/>
    </source>
</evidence>
<dbReference type="PANTHER" id="PTHR33365">
    <property type="entry name" value="YALI0B05434P"/>
    <property type="match status" value="1"/>
</dbReference>
<dbReference type="GO" id="GO:0043386">
    <property type="term" value="P:mycotoxin biosynthetic process"/>
    <property type="evidence" value="ECO:0007669"/>
    <property type="project" value="InterPro"/>
</dbReference>
<organism evidence="4 5">
    <name type="scientific">Pseudovirgaria hyperparasitica</name>
    <dbReference type="NCBI Taxonomy" id="470096"/>
    <lineage>
        <taxon>Eukaryota</taxon>
        <taxon>Fungi</taxon>
        <taxon>Dikarya</taxon>
        <taxon>Ascomycota</taxon>
        <taxon>Pezizomycotina</taxon>
        <taxon>Dothideomycetes</taxon>
        <taxon>Dothideomycetes incertae sedis</taxon>
        <taxon>Acrospermales</taxon>
        <taxon>Acrospermaceae</taxon>
        <taxon>Pseudovirgaria</taxon>
    </lineage>
</organism>
<dbReference type="InterPro" id="IPR021765">
    <property type="entry name" value="UstYa-like"/>
</dbReference>
<evidence type="ECO:0000256" key="2">
    <source>
        <dbReference type="ARBA" id="ARBA00035112"/>
    </source>
</evidence>
<comment type="pathway">
    <text evidence="1">Mycotoxin biosynthesis.</text>
</comment>
<dbReference type="Pfam" id="PF11807">
    <property type="entry name" value="UstYa"/>
    <property type="match status" value="1"/>
</dbReference>
<dbReference type="RefSeq" id="XP_033595242.1">
    <property type="nucleotide sequence ID" value="XM_033747727.1"/>
</dbReference>
<evidence type="ECO:0008006" key="6">
    <source>
        <dbReference type="Google" id="ProtNLM"/>
    </source>
</evidence>
<name>A0A6A6VU71_9PEZI</name>
<accession>A0A6A6VU71</accession>
<comment type="similarity">
    <text evidence="2">Belongs to the ustYa family.</text>
</comment>
<reference evidence="4" key="1">
    <citation type="journal article" date="2020" name="Stud. Mycol.">
        <title>101 Dothideomycetes genomes: a test case for predicting lifestyles and emergence of pathogens.</title>
        <authorList>
            <person name="Haridas S."/>
            <person name="Albert R."/>
            <person name="Binder M."/>
            <person name="Bloem J."/>
            <person name="Labutti K."/>
            <person name="Salamov A."/>
            <person name="Andreopoulos B."/>
            <person name="Baker S."/>
            <person name="Barry K."/>
            <person name="Bills G."/>
            <person name="Bluhm B."/>
            <person name="Cannon C."/>
            <person name="Castanera R."/>
            <person name="Culley D."/>
            <person name="Daum C."/>
            <person name="Ezra D."/>
            <person name="Gonzalez J."/>
            <person name="Henrissat B."/>
            <person name="Kuo A."/>
            <person name="Liang C."/>
            <person name="Lipzen A."/>
            <person name="Lutzoni F."/>
            <person name="Magnuson J."/>
            <person name="Mondo S."/>
            <person name="Nolan M."/>
            <person name="Ohm R."/>
            <person name="Pangilinan J."/>
            <person name="Park H.-J."/>
            <person name="Ramirez L."/>
            <person name="Alfaro M."/>
            <person name="Sun H."/>
            <person name="Tritt A."/>
            <person name="Yoshinaga Y."/>
            <person name="Zwiers L.-H."/>
            <person name="Turgeon B."/>
            <person name="Goodwin S."/>
            <person name="Spatafora J."/>
            <person name="Crous P."/>
            <person name="Grigoriev I."/>
        </authorList>
    </citation>
    <scope>NUCLEOTIDE SEQUENCE</scope>
    <source>
        <strain evidence="4">CBS 121739</strain>
    </source>
</reference>
<dbReference type="OrthoDB" id="3687641at2759"/>
<evidence type="ECO:0000313" key="4">
    <source>
        <dbReference type="EMBL" id="KAF2752791.1"/>
    </source>
</evidence>
<keyword evidence="3" id="KW-0472">Membrane</keyword>
<gene>
    <name evidence="4" type="ORF">EJ05DRAFT_505670</name>
</gene>
<keyword evidence="5" id="KW-1185">Reference proteome</keyword>